<keyword evidence="1" id="KW-0698">rRNA processing</keyword>
<organism evidence="2">
    <name type="scientific">Acididesulfobacillus acetoxydans</name>
    <dbReference type="NCBI Taxonomy" id="1561005"/>
    <lineage>
        <taxon>Bacteria</taxon>
        <taxon>Bacillati</taxon>
        <taxon>Bacillota</taxon>
        <taxon>Clostridia</taxon>
        <taxon>Eubacteriales</taxon>
        <taxon>Peptococcaceae</taxon>
        <taxon>Acididesulfobacillus</taxon>
    </lineage>
</organism>
<dbReference type="InterPro" id="IPR003742">
    <property type="entry name" value="RlmH-like"/>
</dbReference>
<dbReference type="InterPro" id="IPR029028">
    <property type="entry name" value="Alpha/beta_knot_MTases"/>
</dbReference>
<dbReference type="SUPFAM" id="SSF75217">
    <property type="entry name" value="alpha/beta knot"/>
    <property type="match status" value="1"/>
</dbReference>
<keyword evidence="2" id="KW-0808">Transferase</keyword>
<dbReference type="EMBL" id="LR746496">
    <property type="protein sequence ID" value="CAA7599769.1"/>
    <property type="molecule type" value="Genomic_DNA"/>
</dbReference>
<dbReference type="KEGG" id="aacx:DEACI_0396"/>
<reference evidence="2" key="2">
    <citation type="submission" date="2020-01" db="EMBL/GenBank/DDBJ databases">
        <authorList>
            <person name="Hornung B."/>
        </authorList>
    </citation>
    <scope>NUCLEOTIDE SEQUENCE</scope>
    <source>
        <strain evidence="2">PacBioINE</strain>
    </source>
</reference>
<dbReference type="Gene3D" id="3.40.1280.10">
    <property type="match status" value="1"/>
</dbReference>
<keyword evidence="2" id="KW-0489">Methyltransferase</keyword>
<dbReference type="EMBL" id="CDGJ01000052">
    <property type="protein sequence ID" value="CEJ07335.1"/>
    <property type="molecule type" value="Genomic_DNA"/>
</dbReference>
<reference evidence="3" key="1">
    <citation type="submission" date="2014-11" db="EMBL/GenBank/DDBJ databases">
        <authorList>
            <person name="Hornung B.V."/>
        </authorList>
    </citation>
    <scope>NUCLEOTIDE SEQUENCE</scope>
    <source>
        <strain evidence="3">INE</strain>
    </source>
</reference>
<dbReference type="RefSeq" id="WP_240983534.1">
    <property type="nucleotide sequence ID" value="NZ_CDGJ01000052.1"/>
</dbReference>
<dbReference type="GO" id="GO:0032259">
    <property type="term" value="P:methylation"/>
    <property type="evidence" value="ECO:0007669"/>
    <property type="project" value="UniProtKB-KW"/>
</dbReference>
<dbReference type="Proteomes" id="UP001071230">
    <property type="component" value="Unassembled WGS sequence"/>
</dbReference>
<dbReference type="InterPro" id="IPR029026">
    <property type="entry name" value="tRNA_m1G_MTases_N"/>
</dbReference>
<keyword evidence="4" id="KW-1185">Reference proteome</keyword>
<evidence type="ECO:0000313" key="2">
    <source>
        <dbReference type="EMBL" id="CAA7599769.1"/>
    </source>
</evidence>
<dbReference type="Proteomes" id="UP000836597">
    <property type="component" value="Chromosome"/>
</dbReference>
<dbReference type="AlphaFoldDB" id="A0A8S0W6E1"/>
<sequence>MNFTVYLLGGKIGGFYVEALHEYEKRLSRYCRIRRVCFASGEQLTSALSPRTHKILISRRGGKSLSSEALADRINTLTLAGISETALILSAPDLLPARAGPFPSSPLNVPEKTGLSPGADYEILTLTALDMNLGLQATLVYEQIYRAFRILRHEPYHK</sequence>
<evidence type="ECO:0000313" key="3">
    <source>
        <dbReference type="EMBL" id="CEJ07335.1"/>
    </source>
</evidence>
<proteinExistence type="predicted"/>
<accession>A0A8S0W6E1</accession>
<dbReference type="GO" id="GO:0004608">
    <property type="term" value="F:phosphatidylethanolamine N-methyltransferase activity"/>
    <property type="evidence" value="ECO:0007669"/>
    <property type="project" value="UniProtKB-EC"/>
</dbReference>
<dbReference type="EC" id="2.1.1.17" evidence="2"/>
<gene>
    <name evidence="2" type="ORF">DEACI_0396</name>
    <name evidence="3" type="ORF">DEACI_1798</name>
</gene>
<protein>
    <submittedName>
        <fullName evidence="2">Phosphatidylethanolamine N-methyltransferase</fullName>
        <ecNumber evidence="2">2.1.1.17</ecNumber>
    </submittedName>
    <submittedName>
        <fullName evidence="3">Predicted SPOUT methyltransferase</fullName>
    </submittedName>
</protein>
<dbReference type="Pfam" id="PF02590">
    <property type="entry name" value="SPOUT_MTase"/>
    <property type="match status" value="1"/>
</dbReference>
<evidence type="ECO:0000313" key="4">
    <source>
        <dbReference type="Proteomes" id="UP001071230"/>
    </source>
</evidence>
<evidence type="ECO:0000256" key="1">
    <source>
        <dbReference type="ARBA" id="ARBA00022552"/>
    </source>
</evidence>
<name>A0A8S0W6E1_9FIRM</name>